<proteinExistence type="predicted"/>
<keyword evidence="3" id="KW-1185">Reference proteome</keyword>
<dbReference type="EMBL" id="JAIWYP010000014">
    <property type="protein sequence ID" value="KAH3713340.1"/>
    <property type="molecule type" value="Genomic_DNA"/>
</dbReference>
<accession>A0A9D4HDG9</accession>
<evidence type="ECO:0000256" key="1">
    <source>
        <dbReference type="SAM" id="MobiDB-lite"/>
    </source>
</evidence>
<gene>
    <name evidence="2" type="ORF">DPMN_073130</name>
</gene>
<protein>
    <submittedName>
        <fullName evidence="2">Uncharacterized protein</fullName>
    </submittedName>
</protein>
<evidence type="ECO:0000313" key="2">
    <source>
        <dbReference type="EMBL" id="KAH3713340.1"/>
    </source>
</evidence>
<organism evidence="2 3">
    <name type="scientific">Dreissena polymorpha</name>
    <name type="common">Zebra mussel</name>
    <name type="synonym">Mytilus polymorpha</name>
    <dbReference type="NCBI Taxonomy" id="45954"/>
    <lineage>
        <taxon>Eukaryota</taxon>
        <taxon>Metazoa</taxon>
        <taxon>Spiralia</taxon>
        <taxon>Lophotrochozoa</taxon>
        <taxon>Mollusca</taxon>
        <taxon>Bivalvia</taxon>
        <taxon>Autobranchia</taxon>
        <taxon>Heteroconchia</taxon>
        <taxon>Euheterodonta</taxon>
        <taxon>Imparidentia</taxon>
        <taxon>Neoheterodontei</taxon>
        <taxon>Myida</taxon>
        <taxon>Dreissenoidea</taxon>
        <taxon>Dreissenidae</taxon>
        <taxon>Dreissena</taxon>
    </lineage>
</organism>
<dbReference type="Proteomes" id="UP000828390">
    <property type="component" value="Unassembled WGS sequence"/>
</dbReference>
<reference evidence="2" key="1">
    <citation type="journal article" date="2019" name="bioRxiv">
        <title>The Genome of the Zebra Mussel, Dreissena polymorpha: A Resource for Invasive Species Research.</title>
        <authorList>
            <person name="McCartney M.A."/>
            <person name="Auch B."/>
            <person name="Kono T."/>
            <person name="Mallez S."/>
            <person name="Zhang Y."/>
            <person name="Obille A."/>
            <person name="Becker A."/>
            <person name="Abrahante J.E."/>
            <person name="Garbe J."/>
            <person name="Badalamenti J.P."/>
            <person name="Herman A."/>
            <person name="Mangelson H."/>
            <person name="Liachko I."/>
            <person name="Sullivan S."/>
            <person name="Sone E.D."/>
            <person name="Koren S."/>
            <person name="Silverstein K.A.T."/>
            <person name="Beckman K.B."/>
            <person name="Gohl D.M."/>
        </authorList>
    </citation>
    <scope>NUCLEOTIDE SEQUENCE</scope>
    <source>
        <strain evidence="2">Duluth1</strain>
        <tissue evidence="2">Whole animal</tissue>
    </source>
</reference>
<dbReference type="AlphaFoldDB" id="A0A9D4HDG9"/>
<feature type="region of interest" description="Disordered" evidence="1">
    <location>
        <begin position="1"/>
        <end position="20"/>
    </location>
</feature>
<comment type="caution">
    <text evidence="2">The sequence shown here is derived from an EMBL/GenBank/DDBJ whole genome shotgun (WGS) entry which is preliminary data.</text>
</comment>
<name>A0A9D4HDG9_DREPO</name>
<feature type="compositionally biased region" description="Polar residues" evidence="1">
    <location>
        <begin position="1"/>
        <end position="12"/>
    </location>
</feature>
<evidence type="ECO:0000313" key="3">
    <source>
        <dbReference type="Proteomes" id="UP000828390"/>
    </source>
</evidence>
<reference evidence="2" key="2">
    <citation type="submission" date="2020-11" db="EMBL/GenBank/DDBJ databases">
        <authorList>
            <person name="McCartney M.A."/>
            <person name="Auch B."/>
            <person name="Kono T."/>
            <person name="Mallez S."/>
            <person name="Becker A."/>
            <person name="Gohl D.M."/>
            <person name="Silverstein K.A.T."/>
            <person name="Koren S."/>
            <person name="Bechman K.B."/>
            <person name="Herman A."/>
            <person name="Abrahante J.E."/>
            <person name="Garbe J."/>
        </authorList>
    </citation>
    <scope>NUCLEOTIDE SEQUENCE</scope>
    <source>
        <strain evidence="2">Duluth1</strain>
        <tissue evidence="2">Whole animal</tissue>
    </source>
</reference>
<sequence>MRFQAEYQTGTNLGSSSSLSRGGRFLMHSWSQLSLNSSLSQQQYSNMTCNLGMLITDN</sequence>